<evidence type="ECO:0000313" key="1">
    <source>
        <dbReference type="EMBL" id="GBP26349.1"/>
    </source>
</evidence>
<comment type="caution">
    <text evidence="1">The sequence shown here is derived from an EMBL/GenBank/DDBJ whole genome shotgun (WGS) entry which is preliminary data.</text>
</comment>
<dbReference type="Proteomes" id="UP000299102">
    <property type="component" value="Unassembled WGS sequence"/>
</dbReference>
<name>A0A4C1UJ47_EUMVA</name>
<organism evidence="1 2">
    <name type="scientific">Eumeta variegata</name>
    <name type="common">Bagworm moth</name>
    <name type="synonym">Eumeta japonica</name>
    <dbReference type="NCBI Taxonomy" id="151549"/>
    <lineage>
        <taxon>Eukaryota</taxon>
        <taxon>Metazoa</taxon>
        <taxon>Ecdysozoa</taxon>
        <taxon>Arthropoda</taxon>
        <taxon>Hexapoda</taxon>
        <taxon>Insecta</taxon>
        <taxon>Pterygota</taxon>
        <taxon>Neoptera</taxon>
        <taxon>Endopterygota</taxon>
        <taxon>Lepidoptera</taxon>
        <taxon>Glossata</taxon>
        <taxon>Ditrysia</taxon>
        <taxon>Tineoidea</taxon>
        <taxon>Psychidae</taxon>
        <taxon>Oiketicinae</taxon>
        <taxon>Eumeta</taxon>
    </lineage>
</organism>
<keyword evidence="2" id="KW-1185">Reference proteome</keyword>
<gene>
    <name evidence="1" type="ORF">EVAR_95521_1</name>
</gene>
<reference evidence="1 2" key="1">
    <citation type="journal article" date="2019" name="Commun. Biol.">
        <title>The bagworm genome reveals a unique fibroin gene that provides high tensile strength.</title>
        <authorList>
            <person name="Kono N."/>
            <person name="Nakamura H."/>
            <person name="Ohtoshi R."/>
            <person name="Tomita M."/>
            <person name="Numata K."/>
            <person name="Arakawa K."/>
        </authorList>
    </citation>
    <scope>NUCLEOTIDE SEQUENCE [LARGE SCALE GENOMIC DNA]</scope>
</reference>
<protein>
    <submittedName>
        <fullName evidence="1">Uncharacterized protein</fullName>
    </submittedName>
</protein>
<proteinExistence type="predicted"/>
<sequence length="136" mass="15317">MIYRPPGLHFCFRGSHSDAHSVFDGSDPAVLVDYGYKDIDPNILIYVLTDSCFGADVLDVLLFHQLSCPIQVLNTLNSNAHTTSTRPLTHCTDKNAFQRALRERPLSQSLSPVRMELTLLHNILPRAFKVLTIRQP</sequence>
<evidence type="ECO:0000313" key="2">
    <source>
        <dbReference type="Proteomes" id="UP000299102"/>
    </source>
</evidence>
<dbReference type="EMBL" id="BGZK01000179">
    <property type="protein sequence ID" value="GBP26349.1"/>
    <property type="molecule type" value="Genomic_DNA"/>
</dbReference>
<dbReference type="AlphaFoldDB" id="A0A4C1UJ47"/>
<dbReference type="OrthoDB" id="412981at2759"/>
<accession>A0A4C1UJ47</accession>